<dbReference type="AlphaFoldDB" id="A0A517XUM3"/>
<dbReference type="KEGG" id="uli:ETAA1_31720"/>
<name>A0A517XUM3_9BACT</name>
<dbReference type="Proteomes" id="UP000319576">
    <property type="component" value="Chromosome"/>
</dbReference>
<dbReference type="EMBL" id="CP036273">
    <property type="protein sequence ID" value="QDU21207.1"/>
    <property type="molecule type" value="Genomic_DNA"/>
</dbReference>
<dbReference type="RefSeq" id="WP_145239987.1">
    <property type="nucleotide sequence ID" value="NZ_CP036273.1"/>
</dbReference>
<gene>
    <name evidence="1" type="ORF">ETAA1_31720</name>
</gene>
<sequence length="93" mass="10340">MIVLPPGFASQFRDRAGRVELRAVVTAPDARLVELARDLTPDERVRLYVQLRDLRVGFVESLAASAAGVDVERERRRLLRLLEIADAAELATA</sequence>
<organism evidence="1 2">
    <name type="scientific">Urbifossiella limnaea</name>
    <dbReference type="NCBI Taxonomy" id="2528023"/>
    <lineage>
        <taxon>Bacteria</taxon>
        <taxon>Pseudomonadati</taxon>
        <taxon>Planctomycetota</taxon>
        <taxon>Planctomycetia</taxon>
        <taxon>Gemmatales</taxon>
        <taxon>Gemmataceae</taxon>
        <taxon>Urbifossiella</taxon>
    </lineage>
</organism>
<evidence type="ECO:0000313" key="1">
    <source>
        <dbReference type="EMBL" id="QDU21207.1"/>
    </source>
</evidence>
<accession>A0A517XUM3</accession>
<reference evidence="1 2" key="1">
    <citation type="submission" date="2019-02" db="EMBL/GenBank/DDBJ databases">
        <title>Deep-cultivation of Planctomycetes and their phenomic and genomic characterization uncovers novel biology.</title>
        <authorList>
            <person name="Wiegand S."/>
            <person name="Jogler M."/>
            <person name="Boedeker C."/>
            <person name="Pinto D."/>
            <person name="Vollmers J."/>
            <person name="Rivas-Marin E."/>
            <person name="Kohn T."/>
            <person name="Peeters S.H."/>
            <person name="Heuer A."/>
            <person name="Rast P."/>
            <person name="Oberbeckmann S."/>
            <person name="Bunk B."/>
            <person name="Jeske O."/>
            <person name="Meyerdierks A."/>
            <person name="Storesund J.E."/>
            <person name="Kallscheuer N."/>
            <person name="Luecker S."/>
            <person name="Lage O.M."/>
            <person name="Pohl T."/>
            <person name="Merkel B.J."/>
            <person name="Hornburger P."/>
            <person name="Mueller R.-W."/>
            <person name="Bruemmer F."/>
            <person name="Labrenz M."/>
            <person name="Spormann A.M."/>
            <person name="Op den Camp H."/>
            <person name="Overmann J."/>
            <person name="Amann R."/>
            <person name="Jetten M.S.M."/>
            <person name="Mascher T."/>
            <person name="Medema M.H."/>
            <person name="Devos D.P."/>
            <person name="Kaster A.-K."/>
            <person name="Ovreas L."/>
            <person name="Rohde M."/>
            <person name="Galperin M.Y."/>
            <person name="Jogler C."/>
        </authorList>
    </citation>
    <scope>NUCLEOTIDE SEQUENCE [LARGE SCALE GENOMIC DNA]</scope>
    <source>
        <strain evidence="1 2">ETA_A1</strain>
    </source>
</reference>
<proteinExistence type="predicted"/>
<protein>
    <submittedName>
        <fullName evidence="1">Uncharacterized protein</fullName>
    </submittedName>
</protein>
<evidence type="ECO:0000313" key="2">
    <source>
        <dbReference type="Proteomes" id="UP000319576"/>
    </source>
</evidence>
<keyword evidence="2" id="KW-1185">Reference proteome</keyword>